<dbReference type="EMBL" id="JACHDZ010000003">
    <property type="protein sequence ID" value="MBB5344473.1"/>
    <property type="molecule type" value="Genomic_DNA"/>
</dbReference>
<evidence type="ECO:0000313" key="2">
    <source>
        <dbReference type="Proteomes" id="UP000569092"/>
    </source>
</evidence>
<comment type="caution">
    <text evidence="1">The sequence shown here is derived from an EMBL/GenBank/DDBJ whole genome shotgun (WGS) entry which is preliminary data.</text>
</comment>
<gene>
    <name evidence="1" type="ORF">HDF10_002452</name>
</gene>
<evidence type="ECO:0000313" key="1">
    <source>
        <dbReference type="EMBL" id="MBB5344473.1"/>
    </source>
</evidence>
<proteinExistence type="predicted"/>
<sequence length="98" mass="10989">MPPKAAVQRRSGQLRDRGLQRIQAVVERQQCMPAKGNDNSFLLRERTVDFGAGGAFEDADKTRFAGAVLSEDDRYTRREEDLRAGLERVDTVPNLQAV</sequence>
<dbReference type="AlphaFoldDB" id="A0A7W8J8H1"/>
<name>A0A7W8J8H1_9BACT</name>
<reference evidence="1 2" key="1">
    <citation type="submission" date="2020-08" db="EMBL/GenBank/DDBJ databases">
        <title>Genomic Encyclopedia of Type Strains, Phase IV (KMG-V): Genome sequencing to study the core and pangenomes of soil and plant-associated prokaryotes.</title>
        <authorList>
            <person name="Whitman W."/>
        </authorList>
    </citation>
    <scope>NUCLEOTIDE SEQUENCE [LARGE SCALE GENOMIC DNA]</scope>
    <source>
        <strain evidence="1 2">M8US30</strain>
    </source>
</reference>
<accession>A0A7W8J8H1</accession>
<organism evidence="1 2">
    <name type="scientific">Tunturiibacter lichenicola</name>
    <dbReference type="NCBI Taxonomy" id="2051959"/>
    <lineage>
        <taxon>Bacteria</taxon>
        <taxon>Pseudomonadati</taxon>
        <taxon>Acidobacteriota</taxon>
        <taxon>Terriglobia</taxon>
        <taxon>Terriglobales</taxon>
        <taxon>Acidobacteriaceae</taxon>
        <taxon>Tunturiibacter</taxon>
    </lineage>
</organism>
<dbReference type="Proteomes" id="UP000569092">
    <property type="component" value="Unassembled WGS sequence"/>
</dbReference>
<protein>
    <submittedName>
        <fullName evidence="1">Uncharacterized protein</fullName>
    </submittedName>
</protein>